<name>A0A7S2LAP1_9STRA</name>
<dbReference type="SUPFAM" id="SSF48371">
    <property type="entry name" value="ARM repeat"/>
    <property type="match status" value="1"/>
</dbReference>
<feature type="region of interest" description="Disordered" evidence="2">
    <location>
        <begin position="179"/>
        <end position="201"/>
    </location>
</feature>
<sequence>MYYDMFHYPSDATFGYVEYSQVTDILLECVEQHSMKIRELGAQGLWQLSNMPPYNKILAQKYYCRKALTKLLSDKNSNVRANGASALYELSQWKQNKRVLATHFDGLLLDELIRVARDDSNESARYHASNAIKRLISEETVGLVASHVFPHLANGNPRPDEVNRVTALKDYMTEYLKHKRQSMDEEDPINNEPSATIGSLD</sequence>
<dbReference type="Pfam" id="PF02985">
    <property type="entry name" value="HEAT"/>
    <property type="match status" value="1"/>
</dbReference>
<dbReference type="InterPro" id="IPR000357">
    <property type="entry name" value="HEAT"/>
</dbReference>
<accession>A0A7S2LAP1</accession>
<evidence type="ECO:0008006" key="4">
    <source>
        <dbReference type="Google" id="ProtNLM"/>
    </source>
</evidence>
<dbReference type="InterPro" id="IPR011989">
    <property type="entry name" value="ARM-like"/>
</dbReference>
<dbReference type="EMBL" id="HBGY01026866">
    <property type="protein sequence ID" value="CAD9600896.1"/>
    <property type="molecule type" value="Transcribed_RNA"/>
</dbReference>
<dbReference type="Gene3D" id="1.25.10.10">
    <property type="entry name" value="Leucine-rich Repeat Variant"/>
    <property type="match status" value="1"/>
</dbReference>
<gene>
    <name evidence="3" type="ORF">LDAN0321_LOCUS16644</name>
</gene>
<dbReference type="InterPro" id="IPR016024">
    <property type="entry name" value="ARM-type_fold"/>
</dbReference>
<dbReference type="AlphaFoldDB" id="A0A7S2LAP1"/>
<proteinExistence type="predicted"/>
<feature type="compositionally biased region" description="Polar residues" evidence="2">
    <location>
        <begin position="191"/>
        <end position="201"/>
    </location>
</feature>
<keyword evidence="1" id="KW-0677">Repeat</keyword>
<evidence type="ECO:0000313" key="3">
    <source>
        <dbReference type="EMBL" id="CAD9600896.1"/>
    </source>
</evidence>
<evidence type="ECO:0000256" key="1">
    <source>
        <dbReference type="ARBA" id="ARBA00022737"/>
    </source>
</evidence>
<protein>
    <recommendedName>
        <fullName evidence="4">Condensin complex subunit 1 C-terminal domain-containing protein</fullName>
    </recommendedName>
</protein>
<organism evidence="3">
    <name type="scientific">Leptocylindrus danicus</name>
    <dbReference type="NCBI Taxonomy" id="163516"/>
    <lineage>
        <taxon>Eukaryota</taxon>
        <taxon>Sar</taxon>
        <taxon>Stramenopiles</taxon>
        <taxon>Ochrophyta</taxon>
        <taxon>Bacillariophyta</taxon>
        <taxon>Coscinodiscophyceae</taxon>
        <taxon>Chaetocerotophycidae</taxon>
        <taxon>Leptocylindrales</taxon>
        <taxon>Leptocylindraceae</taxon>
        <taxon>Leptocylindrus</taxon>
    </lineage>
</organism>
<evidence type="ECO:0000256" key="2">
    <source>
        <dbReference type="SAM" id="MobiDB-lite"/>
    </source>
</evidence>
<reference evidence="3" key="1">
    <citation type="submission" date="2021-01" db="EMBL/GenBank/DDBJ databases">
        <authorList>
            <person name="Corre E."/>
            <person name="Pelletier E."/>
            <person name="Niang G."/>
            <person name="Scheremetjew M."/>
            <person name="Finn R."/>
            <person name="Kale V."/>
            <person name="Holt S."/>
            <person name="Cochrane G."/>
            <person name="Meng A."/>
            <person name="Brown T."/>
            <person name="Cohen L."/>
        </authorList>
    </citation>
    <scope>NUCLEOTIDE SEQUENCE</scope>
    <source>
        <strain evidence="3">B650</strain>
    </source>
</reference>